<dbReference type="PANTHER" id="PTHR32305:SF15">
    <property type="entry name" value="PROTEIN RHSA-RELATED"/>
    <property type="match status" value="1"/>
</dbReference>
<dbReference type="InterPro" id="IPR050708">
    <property type="entry name" value="T6SS_VgrG/RHS"/>
</dbReference>
<dbReference type="NCBIfam" id="TIGR01646">
    <property type="entry name" value="vgr_GE"/>
    <property type="match status" value="1"/>
</dbReference>
<comment type="subcellular location">
    <subcellularLocation>
        <location evidence="1">Secreted</location>
    </subcellularLocation>
</comment>
<dbReference type="Gene3D" id="2.30.110.50">
    <property type="match status" value="1"/>
</dbReference>
<accession>A0A0K1EQF1</accession>
<feature type="domain" description="Gp5/Type VI secretion system Vgr C-terminal trimerisation" evidence="6">
    <location>
        <begin position="479"/>
        <end position="584"/>
    </location>
</feature>
<dbReference type="SUPFAM" id="SSF69255">
    <property type="entry name" value="gp5 N-terminal domain-like"/>
    <property type="match status" value="1"/>
</dbReference>
<dbReference type="OrthoDB" id="5478035at2"/>
<reference evidence="7 8" key="1">
    <citation type="submission" date="2015-07" db="EMBL/GenBank/DDBJ databases">
        <title>Genome analysis of myxobacterium Chondromyces crocatus Cm c5 reveals a high potential for natural compound synthesis and the genetic basis for the loss of fruiting body formation.</title>
        <authorList>
            <person name="Zaburannyi N."/>
            <person name="Bunk B."/>
            <person name="Maier J."/>
            <person name="Overmann J."/>
            <person name="Mueller R."/>
        </authorList>
    </citation>
    <scope>NUCLEOTIDE SEQUENCE [LARGE SCALE GENOMIC DNA]</scope>
    <source>
        <strain evidence="7 8">Cm c5</strain>
    </source>
</reference>
<dbReference type="AlphaFoldDB" id="A0A0K1EQF1"/>
<evidence type="ECO:0000313" key="8">
    <source>
        <dbReference type="Proteomes" id="UP000067626"/>
    </source>
</evidence>
<dbReference type="KEGG" id="ccro:CMC5_071150"/>
<evidence type="ECO:0000259" key="6">
    <source>
        <dbReference type="Pfam" id="PF22178"/>
    </source>
</evidence>
<dbReference type="Pfam" id="PF05954">
    <property type="entry name" value="Phage_GPD"/>
    <property type="match status" value="1"/>
</dbReference>
<protein>
    <submittedName>
        <fullName evidence="7">Type IV secretion protein Rhs</fullName>
    </submittedName>
</protein>
<evidence type="ECO:0000256" key="1">
    <source>
        <dbReference type="ARBA" id="ARBA00004613"/>
    </source>
</evidence>
<keyword evidence="8" id="KW-1185">Reference proteome</keyword>
<dbReference type="Gene3D" id="2.40.50.230">
    <property type="entry name" value="Gp5 N-terminal domain"/>
    <property type="match status" value="1"/>
</dbReference>
<dbReference type="PATRIC" id="fig|52.7.peg.7811"/>
<dbReference type="SUPFAM" id="SSF69279">
    <property type="entry name" value="Phage tail proteins"/>
    <property type="match status" value="2"/>
</dbReference>
<dbReference type="InterPro" id="IPR017847">
    <property type="entry name" value="T6SS_RhsGE_Vgr_subset"/>
</dbReference>
<dbReference type="GO" id="GO:0005576">
    <property type="term" value="C:extracellular region"/>
    <property type="evidence" value="ECO:0007669"/>
    <property type="project" value="UniProtKB-SubCell"/>
</dbReference>
<comment type="similarity">
    <text evidence="2">Belongs to the VgrG protein family.</text>
</comment>
<dbReference type="Pfam" id="PF04717">
    <property type="entry name" value="Phage_base_V"/>
    <property type="match status" value="1"/>
</dbReference>
<dbReference type="PANTHER" id="PTHR32305">
    <property type="match status" value="1"/>
</dbReference>
<evidence type="ECO:0000259" key="5">
    <source>
        <dbReference type="Pfam" id="PF04717"/>
    </source>
</evidence>
<feature type="domain" description="Gp5/Type VI secretion system Vgr protein OB-fold" evidence="5">
    <location>
        <begin position="394"/>
        <end position="462"/>
    </location>
</feature>
<evidence type="ECO:0000256" key="3">
    <source>
        <dbReference type="ARBA" id="ARBA00022525"/>
    </source>
</evidence>
<feature type="compositionally biased region" description="Acidic residues" evidence="4">
    <location>
        <begin position="707"/>
        <end position="716"/>
    </location>
</feature>
<dbReference type="Proteomes" id="UP000067626">
    <property type="component" value="Chromosome"/>
</dbReference>
<dbReference type="SUPFAM" id="SSF69349">
    <property type="entry name" value="Phage fibre proteins"/>
    <property type="match status" value="1"/>
</dbReference>
<name>A0A0K1EQF1_CHOCO</name>
<evidence type="ECO:0000256" key="2">
    <source>
        <dbReference type="ARBA" id="ARBA00005558"/>
    </source>
</evidence>
<gene>
    <name evidence="7" type="ORF">CMC5_071150</name>
</gene>
<dbReference type="NCBIfam" id="TIGR03361">
    <property type="entry name" value="VI_Rhs_Vgr"/>
    <property type="match status" value="1"/>
</dbReference>
<dbReference type="InterPro" id="IPR054030">
    <property type="entry name" value="Gp5_Vgr_C"/>
</dbReference>
<proteinExistence type="inferred from homology"/>
<feature type="region of interest" description="Disordered" evidence="4">
    <location>
        <begin position="690"/>
        <end position="737"/>
    </location>
</feature>
<dbReference type="Gene3D" id="4.10.220.110">
    <property type="match status" value="1"/>
</dbReference>
<evidence type="ECO:0000256" key="4">
    <source>
        <dbReference type="SAM" id="MobiDB-lite"/>
    </source>
</evidence>
<dbReference type="InterPro" id="IPR006533">
    <property type="entry name" value="T6SS_Vgr_RhsGE"/>
</dbReference>
<dbReference type="EMBL" id="CP012159">
    <property type="protein sequence ID" value="AKT42887.1"/>
    <property type="molecule type" value="Genomic_DNA"/>
</dbReference>
<dbReference type="RefSeq" id="WP_050434444.1">
    <property type="nucleotide sequence ID" value="NZ_CP012159.1"/>
</dbReference>
<dbReference type="Pfam" id="PF22178">
    <property type="entry name" value="Gp5_trimer_C"/>
    <property type="match status" value="1"/>
</dbReference>
<dbReference type="STRING" id="52.CMC5_071150"/>
<evidence type="ECO:0000313" key="7">
    <source>
        <dbReference type="EMBL" id="AKT42887.1"/>
    </source>
</evidence>
<dbReference type="Gene3D" id="3.55.50.10">
    <property type="entry name" value="Baseplate protein-like domains"/>
    <property type="match status" value="1"/>
</dbReference>
<sequence length="737" mass="81339">MTQLALSVASGDDLSVRRFSAQESVSSLFTVSIWARSENAEIDLEAIVGKPASLSIVHGVAHIAGMGARQWQGVCAYAEQIQAEPTGLSTYYLRIVPRLYLLTQRRNYRVFQHLNIPDIVEKLLGEWNIEHVWKADRGRCPKLEYKVQYGETDHAFVSRLLEEAGIAFVFADPGASGTKLTLDDKLHAREARPTLPYVDNPSQASEQEFVTRVRLAQEVRSGAATLRDYDFRNPGFPLFAEAPKMTPEDFYEQYRYTPGGFLIEQSGKDGGTPVADDQGTARYVQDYGKEKAERLLRGHRAGRRMVNFDTNAFDLYPGSLLTISNHPHEQLGQGERLLVLETNLEGSPDGEWTGSARAVFASEPYLPPQRTPKPEVTGVQTATVVGPQGQEIHTDEFGRVRIQFPWDREGKYDEHSSCWVRVSQGWAGTGYGMLVLPRIGQEVLIGFLQGDADQPVVVGRVFNAREQVPYKLPDHKTRSTWKSDSSMGSGGFNEIMFEDLKANELIYMQAEKDLRKLVKNDETITVGHNRQKYVVKNETETTGANRTEVTGANRTEVTEQNRLTIVGVDALKLVRGDEYEKTDGKAMVLIRGNQDVVVKEDKRERVEGSSHLKVSGKQNGQIDGKYSLTVGKDQHIKVAKNHALDVSEEIHLKAGTSLYIEATKDLTLKGPGGFIRIDSSGVTIRGTKVRINSGGSAGSGSGASPEAPEEAIEAEIEAPQKPVPENVAVTGITGAGR</sequence>
<organism evidence="7 8">
    <name type="scientific">Chondromyces crocatus</name>
    <dbReference type="NCBI Taxonomy" id="52"/>
    <lineage>
        <taxon>Bacteria</taxon>
        <taxon>Pseudomonadati</taxon>
        <taxon>Myxococcota</taxon>
        <taxon>Polyangia</taxon>
        <taxon>Polyangiales</taxon>
        <taxon>Polyangiaceae</taxon>
        <taxon>Chondromyces</taxon>
    </lineage>
</organism>
<keyword evidence="3" id="KW-0964">Secreted</keyword>
<dbReference type="InterPro" id="IPR006531">
    <property type="entry name" value="Gp5/Vgr_OB"/>
</dbReference>
<dbReference type="InterPro" id="IPR037026">
    <property type="entry name" value="Vgr_OB-fold_dom_sf"/>
</dbReference>